<gene>
    <name evidence="2" type="ORF">IAB91_00750</name>
</gene>
<dbReference type="Pfam" id="PF14899">
    <property type="entry name" value="DUF4492"/>
    <property type="match status" value="1"/>
</dbReference>
<feature type="transmembrane region" description="Helical" evidence="1">
    <location>
        <begin position="25"/>
        <end position="44"/>
    </location>
</feature>
<dbReference type="InterPro" id="IPR027853">
    <property type="entry name" value="DUF4492"/>
</dbReference>
<name>A0A9D9NHH2_9BACT</name>
<evidence type="ECO:0000313" key="3">
    <source>
        <dbReference type="Proteomes" id="UP000823757"/>
    </source>
</evidence>
<reference evidence="2" key="1">
    <citation type="submission" date="2020-10" db="EMBL/GenBank/DDBJ databases">
        <authorList>
            <person name="Gilroy R."/>
        </authorList>
    </citation>
    <scope>NUCLEOTIDE SEQUENCE</scope>
    <source>
        <strain evidence="2">B1-13419</strain>
    </source>
</reference>
<dbReference type="EMBL" id="JADIMD010000010">
    <property type="protein sequence ID" value="MBO8473806.1"/>
    <property type="molecule type" value="Genomic_DNA"/>
</dbReference>
<sequence>MTDAIVSVWRFYRDGFRNMTWGRPLWGLIILKLVILFAVLRVFFFQPVLAGKTDAEKSDHVGNELVQKASSAVQEDI</sequence>
<evidence type="ECO:0000256" key="1">
    <source>
        <dbReference type="SAM" id="Phobius"/>
    </source>
</evidence>
<comment type="caution">
    <text evidence="2">The sequence shown here is derived from an EMBL/GenBank/DDBJ whole genome shotgun (WGS) entry which is preliminary data.</text>
</comment>
<proteinExistence type="predicted"/>
<accession>A0A9D9NHH2</accession>
<dbReference type="AlphaFoldDB" id="A0A9D9NHH2"/>
<keyword evidence="1" id="KW-1133">Transmembrane helix</keyword>
<reference evidence="2" key="2">
    <citation type="journal article" date="2021" name="PeerJ">
        <title>Extensive microbial diversity within the chicken gut microbiome revealed by metagenomics and culture.</title>
        <authorList>
            <person name="Gilroy R."/>
            <person name="Ravi A."/>
            <person name="Getino M."/>
            <person name="Pursley I."/>
            <person name="Horton D.L."/>
            <person name="Alikhan N.F."/>
            <person name="Baker D."/>
            <person name="Gharbi K."/>
            <person name="Hall N."/>
            <person name="Watson M."/>
            <person name="Adriaenssens E.M."/>
            <person name="Foster-Nyarko E."/>
            <person name="Jarju S."/>
            <person name="Secka A."/>
            <person name="Antonio M."/>
            <person name="Oren A."/>
            <person name="Chaudhuri R.R."/>
            <person name="La Ragione R."/>
            <person name="Hildebrand F."/>
            <person name="Pallen M.J."/>
        </authorList>
    </citation>
    <scope>NUCLEOTIDE SEQUENCE</scope>
    <source>
        <strain evidence="2">B1-13419</strain>
    </source>
</reference>
<dbReference type="Proteomes" id="UP000823757">
    <property type="component" value="Unassembled WGS sequence"/>
</dbReference>
<keyword evidence="1" id="KW-0472">Membrane</keyword>
<organism evidence="2 3">
    <name type="scientific">Candidatus Cryptobacteroides faecigallinarum</name>
    <dbReference type="NCBI Taxonomy" id="2840763"/>
    <lineage>
        <taxon>Bacteria</taxon>
        <taxon>Pseudomonadati</taxon>
        <taxon>Bacteroidota</taxon>
        <taxon>Bacteroidia</taxon>
        <taxon>Bacteroidales</taxon>
        <taxon>Candidatus Cryptobacteroides</taxon>
    </lineage>
</organism>
<evidence type="ECO:0000313" key="2">
    <source>
        <dbReference type="EMBL" id="MBO8473806.1"/>
    </source>
</evidence>
<keyword evidence="1" id="KW-0812">Transmembrane</keyword>
<protein>
    <submittedName>
        <fullName evidence="2">DUF4492 domain-containing protein</fullName>
    </submittedName>
</protein>